<accession>A0ACC2ZRC1</accession>
<name>A0ACC2ZRC1_9EURO</name>
<keyword evidence="2" id="KW-1185">Reference proteome</keyword>
<evidence type="ECO:0000313" key="1">
    <source>
        <dbReference type="EMBL" id="KAJ9650175.1"/>
    </source>
</evidence>
<dbReference type="Proteomes" id="UP001172386">
    <property type="component" value="Unassembled WGS sequence"/>
</dbReference>
<gene>
    <name evidence="1" type="ORF">H2198_010511</name>
</gene>
<comment type="caution">
    <text evidence="1">The sequence shown here is derived from an EMBL/GenBank/DDBJ whole genome shotgun (WGS) entry which is preliminary data.</text>
</comment>
<reference evidence="1" key="1">
    <citation type="submission" date="2022-10" db="EMBL/GenBank/DDBJ databases">
        <title>Culturing micro-colonial fungi from biological soil crusts in the Mojave desert and describing Neophaeococcomyces mojavensis, and introducing the new genera and species Taxawa tesnikishii.</title>
        <authorList>
            <person name="Kurbessoian T."/>
            <person name="Stajich J.E."/>
        </authorList>
    </citation>
    <scope>NUCLEOTIDE SEQUENCE</scope>
    <source>
        <strain evidence="1">JES_112</strain>
    </source>
</reference>
<proteinExistence type="predicted"/>
<protein>
    <submittedName>
        <fullName evidence="1">Uncharacterized protein</fullName>
    </submittedName>
</protein>
<organism evidence="1 2">
    <name type="scientific">Neophaeococcomyces mojaviensis</name>
    <dbReference type="NCBI Taxonomy" id="3383035"/>
    <lineage>
        <taxon>Eukaryota</taxon>
        <taxon>Fungi</taxon>
        <taxon>Dikarya</taxon>
        <taxon>Ascomycota</taxon>
        <taxon>Pezizomycotina</taxon>
        <taxon>Eurotiomycetes</taxon>
        <taxon>Chaetothyriomycetidae</taxon>
        <taxon>Chaetothyriales</taxon>
        <taxon>Chaetothyriales incertae sedis</taxon>
        <taxon>Neophaeococcomyces</taxon>
    </lineage>
</organism>
<evidence type="ECO:0000313" key="2">
    <source>
        <dbReference type="Proteomes" id="UP001172386"/>
    </source>
</evidence>
<dbReference type="EMBL" id="JAPDRQ010000374">
    <property type="protein sequence ID" value="KAJ9650175.1"/>
    <property type="molecule type" value="Genomic_DNA"/>
</dbReference>
<sequence>MGRFIDQGHDLAWTQGAVSRREKVISDPPPLAQAYGQAILHASLEAPVSFAGKSRSRRASLSSKDMGSTNALEASIEVKRSHRRTESGESVCSVKEKTFFLTGGPYIMQYDGDAGGDALPEKILALDKDSVAFASDVVPGRHWVLQVSRRRGSGSSPQKAQSLRPTWSRLTLRSAENRRAVDTLLLVFNDSEELHTWLFAIRKEIEDLGGMEYRPDIREDDRTWRDNLTRTFASPSDTETGSHCSTPARTRSPIASSLASPTIITSAALPYGRPQSAQSSTSSKKTSTSLDRFRDSVTSDSYVSTMATSIADGSAPSTSPVCENFPSINTVTDGSNDLTLRAYLLNSCISTKSRSPVPQKSILERRKLSVGSLQLAHIEDSTGRGRRFFTDLAPTTSSLPQSPASFTKHPHDAETTAKPEAAAHVTSADSKPEISVELNRMKQQQQELSLREPTSGSSKPKYSLFPRQSVDTRTEPLASLSAILPSVPTSNTTNLGKVTIKDKKIPESKHRKARSRTLTLNARDQRVSTFLTPGDFGVPQRSPAVTDEMITMNFGAPCPSVPSSPMPIIRVPGLRDLEIDLDFLKAPYQQQPKRNDSCAERKKISSTKSMSKLYTEASSLVAKAPVGPPPAGPLPAVPPESRRSSRTTNRSSQWSQYSQGSQYSRKSGHQSLVDAMEEPKDREDGRSVAAVSSPAHPSRHRRTISSSLDGPPPPERISSMMNERKHSESSRSRSRGRRKSNK</sequence>